<dbReference type="Pfam" id="PF00528">
    <property type="entry name" value="BPD_transp_1"/>
    <property type="match status" value="1"/>
</dbReference>
<dbReference type="CDD" id="cd06261">
    <property type="entry name" value="TM_PBP2"/>
    <property type="match status" value="1"/>
</dbReference>
<feature type="transmembrane region" description="Helical" evidence="7">
    <location>
        <begin position="138"/>
        <end position="158"/>
    </location>
</feature>
<keyword evidence="6 7" id="KW-0472">Membrane</keyword>
<dbReference type="InterPro" id="IPR051393">
    <property type="entry name" value="ABC_transporter_permease"/>
</dbReference>
<evidence type="ECO:0000259" key="8">
    <source>
        <dbReference type="PROSITE" id="PS50928"/>
    </source>
</evidence>
<name>A0A9D1ZUN6_9FIRM</name>
<dbReference type="GO" id="GO:0055085">
    <property type="term" value="P:transmembrane transport"/>
    <property type="evidence" value="ECO:0007669"/>
    <property type="project" value="InterPro"/>
</dbReference>
<dbReference type="Gene3D" id="1.10.3720.10">
    <property type="entry name" value="MetI-like"/>
    <property type="match status" value="1"/>
</dbReference>
<keyword evidence="2 7" id="KW-0813">Transport</keyword>
<dbReference type="EMBL" id="DXCQ01000002">
    <property type="protein sequence ID" value="HIY96109.1"/>
    <property type="molecule type" value="Genomic_DNA"/>
</dbReference>
<dbReference type="InterPro" id="IPR035906">
    <property type="entry name" value="MetI-like_sf"/>
</dbReference>
<comment type="caution">
    <text evidence="9">The sequence shown here is derived from an EMBL/GenBank/DDBJ whole genome shotgun (WGS) entry which is preliminary data.</text>
</comment>
<evidence type="ECO:0000256" key="5">
    <source>
        <dbReference type="ARBA" id="ARBA00022989"/>
    </source>
</evidence>
<accession>A0A9D1ZUN6</accession>
<dbReference type="AlphaFoldDB" id="A0A9D1ZUN6"/>
<keyword evidence="3" id="KW-1003">Cell membrane</keyword>
<evidence type="ECO:0000256" key="6">
    <source>
        <dbReference type="ARBA" id="ARBA00023136"/>
    </source>
</evidence>
<dbReference type="PANTHER" id="PTHR30193:SF37">
    <property type="entry name" value="INNER MEMBRANE ABC TRANSPORTER PERMEASE PROTEIN YCJO"/>
    <property type="match status" value="1"/>
</dbReference>
<evidence type="ECO:0000256" key="4">
    <source>
        <dbReference type="ARBA" id="ARBA00022692"/>
    </source>
</evidence>
<sequence>MEELKTNISVQAEDGAAAVPLPPEGRKKKRFKWNVNYYGIVFIIPFFVVYAIFSAYPMVYSVILSLTDYEGYVRDFSIIGFENFAYLLHQPRFWYSFYNTIIMFLMNFIPQLVLGLMFAAMFTSKTYKMKLKGLFKGVYYLPNIITATSVAVMFYTLFQQSSGGMWRICVQLGIIEDGYNFYLYEWPSRILVAFVSFWQWFGSMMVTLSAGILGINPSVYEAAELDGANQRQAFFHVTLPLIRPIVVYCLVTSTIGGLQGFDIPYLFLGGGPALTGGRNATETVAVYIYKTAFDQGGEMKYNVASAASVYLFIVCAAVSILLFRLTNVNEERQAKRAAKRIWGGDRA</sequence>
<evidence type="ECO:0000256" key="2">
    <source>
        <dbReference type="ARBA" id="ARBA00022448"/>
    </source>
</evidence>
<dbReference type="InterPro" id="IPR000515">
    <property type="entry name" value="MetI-like"/>
</dbReference>
<evidence type="ECO:0000256" key="1">
    <source>
        <dbReference type="ARBA" id="ARBA00004651"/>
    </source>
</evidence>
<keyword evidence="4 7" id="KW-0812">Transmembrane</keyword>
<protein>
    <submittedName>
        <fullName evidence="9">Sugar ABC transporter permease</fullName>
    </submittedName>
</protein>
<reference evidence="9" key="1">
    <citation type="journal article" date="2021" name="PeerJ">
        <title>Extensive microbial diversity within the chicken gut microbiome revealed by metagenomics and culture.</title>
        <authorList>
            <person name="Gilroy R."/>
            <person name="Ravi A."/>
            <person name="Getino M."/>
            <person name="Pursley I."/>
            <person name="Horton D.L."/>
            <person name="Alikhan N.F."/>
            <person name="Baker D."/>
            <person name="Gharbi K."/>
            <person name="Hall N."/>
            <person name="Watson M."/>
            <person name="Adriaenssens E.M."/>
            <person name="Foster-Nyarko E."/>
            <person name="Jarju S."/>
            <person name="Secka A."/>
            <person name="Antonio M."/>
            <person name="Oren A."/>
            <person name="Chaudhuri R.R."/>
            <person name="La Ragione R."/>
            <person name="Hildebrand F."/>
            <person name="Pallen M.J."/>
        </authorList>
    </citation>
    <scope>NUCLEOTIDE SEQUENCE</scope>
    <source>
        <strain evidence="9">1345</strain>
    </source>
</reference>
<feature type="transmembrane region" description="Helical" evidence="7">
    <location>
        <begin position="307"/>
        <end position="326"/>
    </location>
</feature>
<dbReference type="PROSITE" id="PS50928">
    <property type="entry name" value="ABC_TM1"/>
    <property type="match status" value="1"/>
</dbReference>
<organism evidence="9 10">
    <name type="scientific">Candidatus Borkfalkia excrementigallinarum</name>
    <dbReference type="NCBI Taxonomy" id="2838506"/>
    <lineage>
        <taxon>Bacteria</taxon>
        <taxon>Bacillati</taxon>
        <taxon>Bacillota</taxon>
        <taxon>Clostridia</taxon>
        <taxon>Christensenellales</taxon>
        <taxon>Christensenellaceae</taxon>
        <taxon>Candidatus Borkfalkia</taxon>
    </lineage>
</organism>
<dbReference type="SUPFAM" id="SSF161098">
    <property type="entry name" value="MetI-like"/>
    <property type="match status" value="1"/>
</dbReference>
<reference evidence="9" key="2">
    <citation type="submission" date="2021-04" db="EMBL/GenBank/DDBJ databases">
        <authorList>
            <person name="Gilroy R."/>
        </authorList>
    </citation>
    <scope>NUCLEOTIDE SEQUENCE</scope>
    <source>
        <strain evidence="9">1345</strain>
    </source>
</reference>
<feature type="transmembrane region" description="Helical" evidence="7">
    <location>
        <begin position="234"/>
        <end position="258"/>
    </location>
</feature>
<dbReference type="PANTHER" id="PTHR30193">
    <property type="entry name" value="ABC TRANSPORTER PERMEASE PROTEIN"/>
    <property type="match status" value="1"/>
</dbReference>
<proteinExistence type="inferred from homology"/>
<comment type="subcellular location">
    <subcellularLocation>
        <location evidence="1 7">Cell membrane</location>
        <topology evidence="1 7">Multi-pass membrane protein</topology>
    </subcellularLocation>
</comment>
<comment type="similarity">
    <text evidence="7">Belongs to the binding-protein-dependent transport system permease family.</text>
</comment>
<feature type="domain" description="ABC transmembrane type-1" evidence="8">
    <location>
        <begin position="97"/>
        <end position="322"/>
    </location>
</feature>
<dbReference type="GO" id="GO:0005886">
    <property type="term" value="C:plasma membrane"/>
    <property type="evidence" value="ECO:0007669"/>
    <property type="project" value="UniProtKB-SubCell"/>
</dbReference>
<dbReference type="Proteomes" id="UP000886750">
    <property type="component" value="Unassembled WGS sequence"/>
</dbReference>
<keyword evidence="5 7" id="KW-1133">Transmembrane helix</keyword>
<evidence type="ECO:0000313" key="10">
    <source>
        <dbReference type="Proteomes" id="UP000886750"/>
    </source>
</evidence>
<evidence type="ECO:0000313" key="9">
    <source>
        <dbReference type="EMBL" id="HIY96109.1"/>
    </source>
</evidence>
<evidence type="ECO:0000256" key="7">
    <source>
        <dbReference type="RuleBase" id="RU363032"/>
    </source>
</evidence>
<gene>
    <name evidence="9" type="ORF">H9729_00295</name>
</gene>
<feature type="transmembrane region" description="Helical" evidence="7">
    <location>
        <begin position="35"/>
        <end position="56"/>
    </location>
</feature>
<feature type="transmembrane region" description="Helical" evidence="7">
    <location>
        <begin position="190"/>
        <end position="213"/>
    </location>
</feature>
<evidence type="ECO:0000256" key="3">
    <source>
        <dbReference type="ARBA" id="ARBA00022475"/>
    </source>
</evidence>
<feature type="transmembrane region" description="Helical" evidence="7">
    <location>
        <begin position="97"/>
        <end position="118"/>
    </location>
</feature>